<accession>A0A3B1CX47</accession>
<organism evidence="1">
    <name type="scientific">hydrothermal vent metagenome</name>
    <dbReference type="NCBI Taxonomy" id="652676"/>
    <lineage>
        <taxon>unclassified sequences</taxon>
        <taxon>metagenomes</taxon>
        <taxon>ecological metagenomes</taxon>
    </lineage>
</organism>
<dbReference type="EMBL" id="UOGA01000195">
    <property type="protein sequence ID" value="VAX21197.1"/>
    <property type="molecule type" value="Genomic_DNA"/>
</dbReference>
<proteinExistence type="predicted"/>
<dbReference type="AlphaFoldDB" id="A0A3B1CX47"/>
<sequence length="133" mass="13718">MLISKKIKEAGCKPDLVPAVTQATTIHLAAPLPTRSSAAYPETSGEQPLIVVSLFGLAPGGACRADDVATIAVSSYLTISPLLPVVKPVSGIFSVALSLGSPPLSVRERLALWRPDFPPAKLAPADGRPPASL</sequence>
<reference evidence="1" key="1">
    <citation type="submission" date="2018-06" db="EMBL/GenBank/DDBJ databases">
        <authorList>
            <person name="Zhirakovskaya E."/>
        </authorList>
    </citation>
    <scope>NUCLEOTIDE SEQUENCE</scope>
</reference>
<name>A0A3B1CX47_9ZZZZ</name>
<protein>
    <submittedName>
        <fullName evidence="1">Uncharacterized protein</fullName>
    </submittedName>
</protein>
<evidence type="ECO:0000313" key="1">
    <source>
        <dbReference type="EMBL" id="VAX21197.1"/>
    </source>
</evidence>
<dbReference type="AntiFam" id="ANF00041">
    <property type="entry name" value="Antisense to RNaseP"/>
</dbReference>
<gene>
    <name evidence="1" type="ORF">MNBD_NITROSPINAE04-1504</name>
</gene>